<dbReference type="InterPro" id="IPR010998">
    <property type="entry name" value="Integrase_recombinase_N"/>
</dbReference>
<evidence type="ECO:0000313" key="5">
    <source>
        <dbReference type="EMBL" id="URJ49191.2"/>
    </source>
</evidence>
<dbReference type="GO" id="GO:0015074">
    <property type="term" value="P:DNA integration"/>
    <property type="evidence" value="ECO:0007669"/>
    <property type="project" value="InterPro"/>
</dbReference>
<name>A0AAE9L7Q2_PAEPO</name>
<evidence type="ECO:0000259" key="4">
    <source>
        <dbReference type="PROSITE" id="PS51900"/>
    </source>
</evidence>
<dbReference type="AlphaFoldDB" id="A0AAE9L7Q2"/>
<sequence length="404" mass="47399">MQFKKKIRYRFRADSIWIDWDRNNKKQLVIICVSDAINNMDIVHPITDFIYTNWRYNSYNTQRKHAINVVAFLNYLLEKNQDTEFKSLTDLKIIHGDIYLNELSKRGNTRTSINGVDRTLNTLYRYLYKNECLPNVSPNAFETYQNQFGEEVHISLFRNVILPSTASSPLEHTFPSRYIPLLFETAIIVAKPIVLGLYFQIFGGLRVGEVVNITRLGVRYRLDGEVVLLNIRERQLRTDIKDSDGANFVKQERKQQVFIYKEWFESIYNDHLELFRSTDGSGALFVNRDGKAMSAKSYRQYFNKLKKEFIRLLQQSPNIQDKLLAHHLNISKWSTHIGRGLFSNLLAEIAQNPYDISVPRGDSSILSALSYLKKTSRFKIKLEERVNHMHGNYIPRLIEQRQEE</sequence>
<keyword evidence="1 3" id="KW-0238">DNA-binding</keyword>
<dbReference type="SUPFAM" id="SSF56349">
    <property type="entry name" value="DNA breaking-rejoining enzymes"/>
    <property type="match status" value="1"/>
</dbReference>
<gene>
    <name evidence="5" type="ORF">MF626_003534</name>
</gene>
<dbReference type="InterPro" id="IPR013762">
    <property type="entry name" value="Integrase-like_cat_sf"/>
</dbReference>
<dbReference type="InterPro" id="IPR011010">
    <property type="entry name" value="DNA_brk_join_enz"/>
</dbReference>
<dbReference type="Gene3D" id="1.10.443.10">
    <property type="entry name" value="Intergrase catalytic core"/>
    <property type="match status" value="1"/>
</dbReference>
<organism evidence="5 6">
    <name type="scientific">Paenibacillus polymyxa</name>
    <name type="common">Bacillus polymyxa</name>
    <dbReference type="NCBI Taxonomy" id="1406"/>
    <lineage>
        <taxon>Bacteria</taxon>
        <taxon>Bacillati</taxon>
        <taxon>Bacillota</taxon>
        <taxon>Bacilli</taxon>
        <taxon>Bacillales</taxon>
        <taxon>Paenibacillaceae</taxon>
        <taxon>Paenibacillus</taxon>
    </lineage>
</organism>
<dbReference type="GO" id="GO:0006310">
    <property type="term" value="P:DNA recombination"/>
    <property type="evidence" value="ECO:0007669"/>
    <property type="project" value="UniProtKB-KW"/>
</dbReference>
<dbReference type="PROSITE" id="PS51900">
    <property type="entry name" value="CB"/>
    <property type="match status" value="1"/>
</dbReference>
<feature type="domain" description="Core-binding (CB)" evidence="4">
    <location>
        <begin position="40"/>
        <end position="128"/>
    </location>
</feature>
<evidence type="ECO:0000256" key="3">
    <source>
        <dbReference type="PROSITE-ProRule" id="PRU01248"/>
    </source>
</evidence>
<evidence type="ECO:0000256" key="2">
    <source>
        <dbReference type="ARBA" id="ARBA00023172"/>
    </source>
</evidence>
<dbReference type="InterPro" id="IPR044068">
    <property type="entry name" value="CB"/>
</dbReference>
<accession>A0AAE9L7Q2</accession>
<dbReference type="GO" id="GO:0003677">
    <property type="term" value="F:DNA binding"/>
    <property type="evidence" value="ECO:0007669"/>
    <property type="project" value="UniProtKB-UniRule"/>
</dbReference>
<dbReference type="Proteomes" id="UP001055784">
    <property type="component" value="Chromosome"/>
</dbReference>
<dbReference type="EMBL" id="CP097770">
    <property type="protein sequence ID" value="URJ49191.2"/>
    <property type="molecule type" value="Genomic_DNA"/>
</dbReference>
<protein>
    <recommendedName>
        <fullName evidence="4">Core-binding (CB) domain-containing protein</fullName>
    </recommendedName>
</protein>
<keyword evidence="2" id="KW-0233">DNA recombination</keyword>
<evidence type="ECO:0000313" key="6">
    <source>
        <dbReference type="Proteomes" id="UP001055784"/>
    </source>
</evidence>
<proteinExistence type="predicted"/>
<dbReference type="Gene3D" id="1.10.150.130">
    <property type="match status" value="1"/>
</dbReference>
<evidence type="ECO:0000256" key="1">
    <source>
        <dbReference type="ARBA" id="ARBA00023125"/>
    </source>
</evidence>
<reference evidence="5" key="1">
    <citation type="submission" date="2022-11" db="EMBL/GenBank/DDBJ databases">
        <authorList>
            <person name="Vasilchenko N.G."/>
            <person name="Prazdnova E.V."/>
            <person name="Gorovtsov A.V."/>
            <person name="Chistyakov V.A."/>
            <person name="Pak M.L."/>
        </authorList>
    </citation>
    <scope>NUCLEOTIDE SEQUENCE</scope>
    <source>
        <strain evidence="5">R 4.5</strain>
    </source>
</reference>